<proteinExistence type="predicted"/>
<dbReference type="InterPro" id="IPR047187">
    <property type="entry name" value="SF1_C_Upf1"/>
</dbReference>
<dbReference type="GO" id="GO:0005694">
    <property type="term" value="C:chromosome"/>
    <property type="evidence" value="ECO:0007669"/>
    <property type="project" value="UniProtKB-ARBA"/>
</dbReference>
<comment type="caution">
    <text evidence="9">The sequence shown here is derived from an EMBL/GenBank/DDBJ whole genome shotgun (WGS) entry which is preliminary data.</text>
</comment>
<feature type="domain" description="DNA2/NAM7 helicase helicase" evidence="6">
    <location>
        <begin position="217"/>
        <end position="287"/>
    </location>
</feature>
<evidence type="ECO:0000256" key="5">
    <source>
        <dbReference type="SAM" id="MobiDB-lite"/>
    </source>
</evidence>
<dbReference type="Proteomes" id="UP001417504">
    <property type="component" value="Unassembled WGS sequence"/>
</dbReference>
<keyword evidence="2" id="KW-0378">Hydrolase</keyword>
<evidence type="ECO:0000313" key="9">
    <source>
        <dbReference type="EMBL" id="KAK9115675.1"/>
    </source>
</evidence>
<feature type="compositionally biased region" description="Basic and acidic residues" evidence="5">
    <location>
        <begin position="452"/>
        <end position="480"/>
    </location>
</feature>
<evidence type="ECO:0000313" key="10">
    <source>
        <dbReference type="Proteomes" id="UP001417504"/>
    </source>
</evidence>
<dbReference type="InterPro" id="IPR045055">
    <property type="entry name" value="DNA2/NAM7-like"/>
</dbReference>
<sequence>MKVEEVPETFPSIQRYLNSFVYPLIEETHADTLSGMMGLPQGPLCEISKIWIHGDYKPPKNLVYEIEVKAALDDHGGREIYKPQGGDIILLSSIIPMSVSDLSKPPRYYFPAMIVRGEDEEHYIQIRALKPIMGEGDDGIVLECLKKETHLYVVFLINIMTNMRIWNALHGESNMNIIKMLLQADSKVGDSCDKCSLREVFDGPAKRSLAKLNMLSMNASQMDAVLSSIAASCHHKNSVKLIWGPPGTGKTKTVAALVWALLSLKRRTITCAPTNIAVLDVAARLLMLVRGELRQDCYGLGDIVLSGNREQMKIDDRDDLFDVFLDFRVDILLKSCFDLLKGWRHCINSLIWFLEYLKTEYDLYLQNLKKEKEQDDSGKSEQESNIKGKVKCVQIGINERKKAGKTNVDTKTKKQWRCKEKSEVHVEYEKSESEDHRCGGNTIGKAGNLSSKKGEKKEYAKKSRGNENMETMEGRDRGNEIEAEDDKETFLEFTRQELFKKEINLNLCIRDMCKHLPTSCVSLTIVETMNKALALLEALSIALHSYKNEELENDFIQGNGVSCKDGVLSTSLLNDIREKCIHILKFLRLKCDVPVMMDKRSARKYCLSNALLIFCTASSSAKLHETGPFDMLVVDEAAQLKECESAIPLRIPVAKLGRSLFQSYGREQFDDYYSRKNMVEVAVVSELVASLYKGGMVTLSCIISLASKEKVSVGVITPYKAQVFILEKEIGKKYDKNDNFSVRIQSVDGFQGGEDDLIILSTVRSNGNGSVGFLSNRQRTNVALTRARHCLWILGNESTLVNSNSVWTKLVLDAKHHDCLFRVEDDDKLAEAMAVAMIKLGHIGELLDYDSLLFRGAKWKDLETQKKLLFLLKKLASGWRSSRKARSNLNSISINGTSSQLVELYNVVGQYYLLWTVDILKEEKKYTQVLKFWDALHLHEIPKLVQQLDFVFGNYSVNTMNHSKYKCVERALEVPMTWEIDTVAVSSSSTHNENSQWLSSKLSSLDLCSGGRLSCSSSTFKVEKIPETFSSVSHYLNSFTYPLLEETHADVHASVKNVAHAPTCKVLYVAESADKNLRRSNIYDVHFEQEISQTGYKPQMGDLILLSDARSVRVGDMKRSRRSIILAVVMKDKIRTSTYITQQKRYDLYAIYLVNLTTNNRIWEALKQGTEGKGMNIIRNVLDAGSTVGEECNLCSSHVIGSDLHGELQSSDLNASQTDAVLRSILTSKCIHKNSVKLIWGPPGTGKTKTVASLLWALLNMKCRTLVCAPTNIAVVEIAMRLLKLAREEIKSDCYGLGDIVLFGNEVRMRLKEYDELSDIFLDYRVTTLGNCFTEWKGLVDSMIRLLKDPTPQYIACLENMKKMKEDERDNARKDKQMKGNLDDDDEDNDDDDDDEEEEITFQEYVSKKFKQIKNDLSICFGGLCNNVPSTCISEVVEDINKALALLESVETLLNGDRVSDDELTKIFAPHENTGGEDLPSLGILRTQRNECLKILITLASKISIPNLDDNNLIREYCFQNATLIFSTASSSANINLADMKPLKMLVVDEAAQLKECELLIPLQLPGIQHIILIGDDCQLPATIKSTISQEADFGRSLFERMVSLGQRKHLLNTQYRMNPSISLFPNKQFYNNQILDGANVREKAYKRILLKGDTFGPYSFINVAYGSEASNNKHSQKNMVEVAVVSKIVSNLYEASIVTGERVSVGVISPYNGQVFAIQEKIGDKYGKSTNFSVSVRSVDGFQGGEEDVIIISMVRSNEDGTLGFLTKSQRTNVALTRARYCLWIVGNGRTLTHNDSIWKKLVNDAENRGCYFNADEDSSLAAAIIDGLLDSEQIEDINRMKSILFRHAKWKVIFGEAFFSSLKDVRSAEAREEVITMLKKLSNGWRDPEKERDLKVTEIGTSQLLKSYEVDKEHILVWTVDLLKENLQCIQVLKFWAISTCYEMPDLAKSLNHSFRKYTTEDIDRLKFKCLEGDLELPMCWEITLEEDREESNSNSLSARLASLYLK</sequence>
<feature type="compositionally biased region" description="Acidic residues" evidence="5">
    <location>
        <begin position="1383"/>
        <end position="1399"/>
    </location>
</feature>
<dbReference type="GO" id="GO:0005524">
    <property type="term" value="F:ATP binding"/>
    <property type="evidence" value="ECO:0007669"/>
    <property type="project" value="UniProtKB-KW"/>
</dbReference>
<keyword evidence="4" id="KW-0067">ATP-binding</keyword>
<dbReference type="PANTHER" id="PTHR10887">
    <property type="entry name" value="DNA2/NAM7 HELICASE FAMILY"/>
    <property type="match status" value="1"/>
</dbReference>
<dbReference type="InterPro" id="IPR041677">
    <property type="entry name" value="DNA2/NAM7_AAA_11"/>
</dbReference>
<feature type="region of interest" description="Disordered" evidence="5">
    <location>
        <begin position="1366"/>
        <end position="1399"/>
    </location>
</feature>
<dbReference type="InterPro" id="IPR027417">
    <property type="entry name" value="P-loop_NTPase"/>
</dbReference>
<name>A0AAP0NS29_9MAGN</name>
<evidence type="ECO:0000256" key="2">
    <source>
        <dbReference type="ARBA" id="ARBA00022801"/>
    </source>
</evidence>
<dbReference type="GO" id="GO:0004386">
    <property type="term" value="F:helicase activity"/>
    <property type="evidence" value="ECO:0007669"/>
    <property type="project" value="UniProtKB-KW"/>
</dbReference>
<feature type="domain" description="DNA2/NAM7 helicase helicase" evidence="6">
    <location>
        <begin position="1213"/>
        <end position="1414"/>
    </location>
</feature>
<dbReference type="SUPFAM" id="SSF52540">
    <property type="entry name" value="P-loop containing nucleoside triphosphate hydrolases"/>
    <property type="match status" value="2"/>
</dbReference>
<feature type="region of interest" description="Disordered" evidence="5">
    <location>
        <begin position="437"/>
        <end position="480"/>
    </location>
</feature>
<dbReference type="Pfam" id="PF13086">
    <property type="entry name" value="AAA_11"/>
    <property type="match status" value="4"/>
</dbReference>
<feature type="domain" description="DNA2/NAM7 helicase helicase" evidence="6">
    <location>
        <begin position="599"/>
        <end position="654"/>
    </location>
</feature>
<dbReference type="CDD" id="cd18808">
    <property type="entry name" value="SF1_C_Upf1"/>
    <property type="match status" value="2"/>
</dbReference>
<evidence type="ECO:0000256" key="1">
    <source>
        <dbReference type="ARBA" id="ARBA00022741"/>
    </source>
</evidence>
<dbReference type="Pfam" id="PF20073">
    <property type="entry name" value="DUF6469"/>
    <property type="match status" value="2"/>
</dbReference>
<dbReference type="PANTHER" id="PTHR10887:SF522">
    <property type="entry name" value="P-LOOP CONTAINING NUCLEOSIDE TRIPHOSPHATE HYDROLASES SUPERFAMILY PROTEIN"/>
    <property type="match status" value="1"/>
</dbReference>
<organism evidence="9 10">
    <name type="scientific">Stephania japonica</name>
    <dbReference type="NCBI Taxonomy" id="461633"/>
    <lineage>
        <taxon>Eukaryota</taxon>
        <taxon>Viridiplantae</taxon>
        <taxon>Streptophyta</taxon>
        <taxon>Embryophyta</taxon>
        <taxon>Tracheophyta</taxon>
        <taxon>Spermatophyta</taxon>
        <taxon>Magnoliopsida</taxon>
        <taxon>Ranunculales</taxon>
        <taxon>Menispermaceae</taxon>
        <taxon>Menispermoideae</taxon>
        <taxon>Cissampelideae</taxon>
        <taxon>Stephania</taxon>
    </lineage>
</organism>
<dbReference type="InterPro" id="IPR041679">
    <property type="entry name" value="DNA2/NAM7-like_C"/>
</dbReference>
<evidence type="ECO:0000259" key="8">
    <source>
        <dbReference type="Pfam" id="PF20073"/>
    </source>
</evidence>
<evidence type="ECO:0000259" key="6">
    <source>
        <dbReference type="Pfam" id="PF13086"/>
    </source>
</evidence>
<dbReference type="Pfam" id="PF13087">
    <property type="entry name" value="AAA_12"/>
    <property type="match status" value="2"/>
</dbReference>
<dbReference type="GO" id="GO:0016787">
    <property type="term" value="F:hydrolase activity"/>
    <property type="evidence" value="ECO:0007669"/>
    <property type="project" value="UniProtKB-KW"/>
</dbReference>
<keyword evidence="1" id="KW-0547">Nucleotide-binding</keyword>
<feature type="domain" description="DNA2/NAM7 helicase helicase" evidence="6">
    <location>
        <begin position="1515"/>
        <end position="1586"/>
    </location>
</feature>
<evidence type="ECO:0000256" key="4">
    <source>
        <dbReference type="ARBA" id="ARBA00022840"/>
    </source>
</evidence>
<accession>A0AAP0NS29</accession>
<feature type="compositionally biased region" description="Basic and acidic residues" evidence="5">
    <location>
        <begin position="1366"/>
        <end position="1382"/>
    </location>
</feature>
<keyword evidence="3" id="KW-0347">Helicase</keyword>
<dbReference type="Gene3D" id="3.40.50.300">
    <property type="entry name" value="P-loop containing nucleotide triphosphate hydrolases"/>
    <property type="match status" value="4"/>
</dbReference>
<gene>
    <name evidence="9" type="ORF">Sjap_014622</name>
</gene>
<dbReference type="InterPro" id="IPR045529">
    <property type="entry name" value="DUF6469"/>
</dbReference>
<dbReference type="FunFam" id="3.40.50.300:FF:000326">
    <property type="entry name" value="P-loop containing nucleoside triphosphate hydrolase"/>
    <property type="match status" value="2"/>
</dbReference>
<evidence type="ECO:0000256" key="3">
    <source>
        <dbReference type="ARBA" id="ARBA00022806"/>
    </source>
</evidence>
<evidence type="ECO:0000259" key="7">
    <source>
        <dbReference type="Pfam" id="PF13087"/>
    </source>
</evidence>
<keyword evidence="10" id="KW-1185">Reference proteome</keyword>
<reference evidence="9 10" key="1">
    <citation type="submission" date="2024-01" db="EMBL/GenBank/DDBJ databases">
        <title>Genome assemblies of Stephania.</title>
        <authorList>
            <person name="Yang L."/>
        </authorList>
    </citation>
    <scope>NUCLEOTIDE SEQUENCE [LARGE SCALE GENOMIC DNA]</scope>
    <source>
        <strain evidence="9">QJT</strain>
        <tissue evidence="9">Leaf</tissue>
    </source>
</reference>
<feature type="domain" description="DUF6469" evidence="8">
    <location>
        <begin position="1078"/>
        <end position="1167"/>
    </location>
</feature>
<protein>
    <submittedName>
        <fullName evidence="9">Uncharacterized protein</fullName>
    </submittedName>
</protein>
<feature type="domain" description="DUF6469" evidence="8">
    <location>
        <begin position="55"/>
        <end position="174"/>
    </location>
</feature>
<feature type="domain" description="DNA2/NAM7 helicase-like C-terminal" evidence="7">
    <location>
        <begin position="1595"/>
        <end position="1789"/>
    </location>
</feature>
<feature type="domain" description="DNA2/NAM7 helicase-like C-terminal" evidence="7">
    <location>
        <begin position="673"/>
        <end position="797"/>
    </location>
</feature>
<dbReference type="EMBL" id="JBBNAE010000006">
    <property type="protein sequence ID" value="KAK9115675.1"/>
    <property type="molecule type" value="Genomic_DNA"/>
</dbReference>